<gene>
    <name evidence="2" type="ORF">LCGC14_2621610</name>
</gene>
<comment type="caution">
    <text evidence="2">The sequence shown here is derived from an EMBL/GenBank/DDBJ whole genome shotgun (WGS) entry which is preliminary data.</text>
</comment>
<dbReference type="AlphaFoldDB" id="A0A0F9CVI1"/>
<keyword evidence="1" id="KW-0472">Membrane</keyword>
<evidence type="ECO:0000313" key="2">
    <source>
        <dbReference type="EMBL" id="KKL03888.1"/>
    </source>
</evidence>
<organism evidence="2">
    <name type="scientific">marine sediment metagenome</name>
    <dbReference type="NCBI Taxonomy" id="412755"/>
    <lineage>
        <taxon>unclassified sequences</taxon>
        <taxon>metagenomes</taxon>
        <taxon>ecological metagenomes</taxon>
    </lineage>
</organism>
<keyword evidence="1" id="KW-1133">Transmembrane helix</keyword>
<sequence length="39" mass="4261">MNDGIPAVILFMWIIGVLASLVVTGVIIWAIVKAVNYFL</sequence>
<protein>
    <submittedName>
        <fullName evidence="2">Uncharacterized protein</fullName>
    </submittedName>
</protein>
<proteinExistence type="predicted"/>
<dbReference type="EMBL" id="LAZR01044748">
    <property type="protein sequence ID" value="KKL03888.1"/>
    <property type="molecule type" value="Genomic_DNA"/>
</dbReference>
<evidence type="ECO:0000256" key="1">
    <source>
        <dbReference type="SAM" id="Phobius"/>
    </source>
</evidence>
<name>A0A0F9CVI1_9ZZZZ</name>
<keyword evidence="1" id="KW-0812">Transmembrane</keyword>
<reference evidence="2" key="1">
    <citation type="journal article" date="2015" name="Nature">
        <title>Complex archaea that bridge the gap between prokaryotes and eukaryotes.</title>
        <authorList>
            <person name="Spang A."/>
            <person name="Saw J.H."/>
            <person name="Jorgensen S.L."/>
            <person name="Zaremba-Niedzwiedzka K."/>
            <person name="Martijn J."/>
            <person name="Lind A.E."/>
            <person name="van Eijk R."/>
            <person name="Schleper C."/>
            <person name="Guy L."/>
            <person name="Ettema T.J."/>
        </authorList>
    </citation>
    <scope>NUCLEOTIDE SEQUENCE</scope>
</reference>
<accession>A0A0F9CVI1</accession>
<feature type="transmembrane region" description="Helical" evidence="1">
    <location>
        <begin position="7"/>
        <end position="32"/>
    </location>
</feature>